<dbReference type="RefSeq" id="WP_021319023.1">
    <property type="nucleotide sequence ID" value="NZ_AUWY01000112.1"/>
</dbReference>
<protein>
    <submittedName>
        <fullName evidence="1">Uncharacterized protein</fullName>
    </submittedName>
</protein>
<keyword evidence="2" id="KW-1185">Reference proteome</keyword>
<dbReference type="OrthoDB" id="7596438at2"/>
<evidence type="ECO:0000313" key="1">
    <source>
        <dbReference type="EMBL" id="EQB30975.1"/>
    </source>
</evidence>
<dbReference type="AlphaFoldDB" id="T0IQ46"/>
<dbReference type="EMBL" id="AUWY01000112">
    <property type="protein sequence ID" value="EQB30975.1"/>
    <property type="molecule type" value="Genomic_DNA"/>
</dbReference>
<dbReference type="PATRIC" id="fig|1346791.3.peg.3240"/>
<evidence type="ECO:0000313" key="2">
    <source>
        <dbReference type="Proteomes" id="UP000015523"/>
    </source>
</evidence>
<reference evidence="1 2" key="1">
    <citation type="journal article" date="2013" name="Genome Announc.">
        <title>Draft Genome Sequence of Sphingobium ummariense Strain RL-3, a Hexachlorocyclohexane-Degrading Bacterium.</title>
        <authorList>
            <person name="Kohli P."/>
            <person name="Dua A."/>
            <person name="Sangwan N."/>
            <person name="Oldach P."/>
            <person name="Khurana J.P."/>
            <person name="Lal R."/>
        </authorList>
    </citation>
    <scope>NUCLEOTIDE SEQUENCE [LARGE SCALE GENOMIC DNA]</scope>
    <source>
        <strain evidence="1 2">RL-3</strain>
    </source>
</reference>
<gene>
    <name evidence="1" type="ORF">M529_16810</name>
</gene>
<dbReference type="Proteomes" id="UP000015523">
    <property type="component" value="Unassembled WGS sequence"/>
</dbReference>
<dbReference type="STRING" id="1346791.M529_16810"/>
<organism evidence="1 2">
    <name type="scientific">Sphingobium ummariense RL-3</name>
    <dbReference type="NCBI Taxonomy" id="1346791"/>
    <lineage>
        <taxon>Bacteria</taxon>
        <taxon>Pseudomonadati</taxon>
        <taxon>Pseudomonadota</taxon>
        <taxon>Alphaproteobacteria</taxon>
        <taxon>Sphingomonadales</taxon>
        <taxon>Sphingomonadaceae</taxon>
        <taxon>Sphingobium</taxon>
    </lineage>
</organism>
<name>T0IQ46_9SPHN</name>
<proteinExistence type="predicted"/>
<comment type="caution">
    <text evidence="1">The sequence shown here is derived from an EMBL/GenBank/DDBJ whole genome shotgun (WGS) entry which is preliminary data.</text>
</comment>
<accession>T0IQ46</accession>
<sequence length="58" mass="6856">MLERFVDNAPNCGEWEWDNFTSVKASPELEPFRQRLLEQGDGWMDLDEIRELIAELKS</sequence>